<feature type="non-terminal residue" evidence="3">
    <location>
        <position position="1"/>
    </location>
</feature>
<dbReference type="EMBL" id="VTPC01075803">
    <property type="protein sequence ID" value="KAF2888592.1"/>
    <property type="molecule type" value="Genomic_DNA"/>
</dbReference>
<dbReference type="OrthoDB" id="337038at2759"/>
<name>A0A8K0CQS5_IGNLU</name>
<evidence type="ECO:0000256" key="2">
    <source>
        <dbReference type="ARBA" id="ARBA00022525"/>
    </source>
</evidence>
<comment type="subcellular location">
    <subcellularLocation>
        <location evidence="1">Secreted</location>
    </subcellularLocation>
</comment>
<keyword evidence="4" id="KW-1185">Reference proteome</keyword>
<evidence type="ECO:0000313" key="3">
    <source>
        <dbReference type="EMBL" id="KAF2888592.1"/>
    </source>
</evidence>
<proteinExistence type="predicted"/>
<evidence type="ECO:0000256" key="1">
    <source>
        <dbReference type="ARBA" id="ARBA00004613"/>
    </source>
</evidence>
<reference evidence="3" key="1">
    <citation type="submission" date="2019-08" db="EMBL/GenBank/DDBJ databases">
        <title>The genome of the North American firefly Photinus pyralis.</title>
        <authorList>
            <consortium name="Photinus pyralis genome working group"/>
            <person name="Fallon T.R."/>
            <person name="Sander Lower S.E."/>
            <person name="Weng J.-K."/>
        </authorList>
    </citation>
    <scope>NUCLEOTIDE SEQUENCE</scope>
    <source>
        <strain evidence="3">TRF0915ILg1</strain>
        <tissue evidence="3">Whole body</tissue>
    </source>
</reference>
<keyword evidence="2" id="KW-0964">Secreted</keyword>
<gene>
    <name evidence="3" type="ORF">ILUMI_17581</name>
</gene>
<protein>
    <recommendedName>
        <fullName evidence="5">SCP domain-containing protein</fullName>
    </recommendedName>
</protein>
<dbReference type="InterPro" id="IPR035940">
    <property type="entry name" value="CAP_sf"/>
</dbReference>
<accession>A0A8K0CQS5</accession>
<organism evidence="3 4">
    <name type="scientific">Ignelater luminosus</name>
    <name type="common">Cucubano</name>
    <name type="synonym">Pyrophorus luminosus</name>
    <dbReference type="NCBI Taxonomy" id="2038154"/>
    <lineage>
        <taxon>Eukaryota</taxon>
        <taxon>Metazoa</taxon>
        <taxon>Ecdysozoa</taxon>
        <taxon>Arthropoda</taxon>
        <taxon>Hexapoda</taxon>
        <taxon>Insecta</taxon>
        <taxon>Pterygota</taxon>
        <taxon>Neoptera</taxon>
        <taxon>Endopterygota</taxon>
        <taxon>Coleoptera</taxon>
        <taxon>Polyphaga</taxon>
        <taxon>Elateriformia</taxon>
        <taxon>Elateroidea</taxon>
        <taxon>Elateridae</taxon>
        <taxon>Agrypninae</taxon>
        <taxon>Pyrophorini</taxon>
        <taxon>Ignelater</taxon>
    </lineage>
</organism>
<evidence type="ECO:0008006" key="5">
    <source>
        <dbReference type="Google" id="ProtNLM"/>
    </source>
</evidence>
<comment type="caution">
    <text evidence="3">The sequence shown here is derived from an EMBL/GenBank/DDBJ whole genome shotgun (WGS) entry which is preliminary data.</text>
</comment>
<dbReference type="SUPFAM" id="SSF55797">
    <property type="entry name" value="PR-1-like"/>
    <property type="match status" value="1"/>
</dbReference>
<dbReference type="Proteomes" id="UP000801492">
    <property type="component" value="Unassembled WGS sequence"/>
</dbReference>
<evidence type="ECO:0000313" key="4">
    <source>
        <dbReference type="Proteomes" id="UP000801492"/>
    </source>
</evidence>
<dbReference type="AlphaFoldDB" id="A0A8K0CQS5"/>
<sequence>HFTQVVWRNSQYFGIGKARSRTGKIVVVAHYAPAGNITGMFQENVFPPGPDYPLLPTTPRFYISSEVTESETSTSASSSTTQ</sequence>
<dbReference type="Gene3D" id="3.40.33.10">
    <property type="entry name" value="CAP"/>
    <property type="match status" value="1"/>
</dbReference>